<sequence length="290" mass="31360">MEMSRDEGGNTQKPREDCFMEDSPWTMGPSPAGLCAPAPPQPSPPLQLCTCTPHPIQSQGDSQLPSDQPGAVLPTHTPALLVPRVTLLSHLLGALPRPSITAEPGPVVPWGQPVTIVCQGPAGAETFHLQYKENTHKYKDESNTIQIGPHQTAARFPIAAVSEDTARCNRCFYYQHGIWSEPSEALELVLTDEDVSALPSGWPQAAVPSCVLCPWARKPPGPRFPPTHTPLPSYLAQSLDPGPIQAPRSPGHSAPASQWTPSRTPGLWGVGFQRRGRMEPFQGTLCLFLQ</sequence>
<dbReference type="InterPro" id="IPR036179">
    <property type="entry name" value="Ig-like_dom_sf"/>
</dbReference>
<protein>
    <recommendedName>
        <fullName evidence="7">Ig-like domain-containing protein</fullName>
    </recommendedName>
</protein>
<dbReference type="FunFam" id="2.60.40.10:FF:000049">
    <property type="entry name" value="Leukocyte immunoglobulin-like receptor subfamily B member 1"/>
    <property type="match status" value="1"/>
</dbReference>
<dbReference type="Proteomes" id="UP000314985">
    <property type="component" value="Chromosome 6"/>
</dbReference>
<evidence type="ECO:0000256" key="1">
    <source>
        <dbReference type="ARBA" id="ARBA00022729"/>
    </source>
</evidence>
<feature type="region of interest" description="Disordered" evidence="4">
    <location>
        <begin position="1"/>
        <end position="44"/>
    </location>
</feature>
<reference evidence="5 6" key="1">
    <citation type="submission" date="2017-08" db="EMBL/GenBank/DDBJ databases">
        <title>USMARCv1.0.</title>
        <authorList>
            <person name="Hannum G.I."/>
            <person name="Koren S."/>
            <person name="Schroeder S.G."/>
            <person name="Chin S.C."/>
            <person name="Nonneman D.J."/>
            <person name="Becker S.A."/>
            <person name="Rosen B.D."/>
            <person name="Bickhart D.M."/>
            <person name="Putnam N.H."/>
            <person name="Green R.E."/>
            <person name="Tuggle C.K."/>
            <person name="Liu H."/>
            <person name="Rohrer G.A."/>
            <person name="Warr A."/>
            <person name="Hall R."/>
            <person name="Kim K."/>
            <person name="Hume D.A."/>
            <person name="Talbot R."/>
            <person name="Chow W."/>
            <person name="Howe K."/>
            <person name="Schwartz A.S."/>
            <person name="Watson M."/>
            <person name="Archibald A.L."/>
            <person name="Phillippy A.M."/>
            <person name="Smith T.P.L."/>
        </authorList>
    </citation>
    <scope>NUCLEOTIDE SEQUENCE [LARGE SCALE GENOMIC DNA]</scope>
</reference>
<keyword evidence="3" id="KW-0393">Immunoglobulin domain</keyword>
<dbReference type="Ensembl" id="ENSSSCT00070050642.1">
    <property type="protein sequence ID" value="ENSSSCP00070042807.1"/>
    <property type="gene ID" value="ENSSSCG00070025330.1"/>
</dbReference>
<dbReference type="InterPro" id="IPR013783">
    <property type="entry name" value="Ig-like_fold"/>
</dbReference>
<dbReference type="PANTHER" id="PTHR11738:SF129">
    <property type="entry name" value="LEUKOCYTE-ASSOCIATED IMMUNOGLOBULIN-LIKE RECEPTOR 1"/>
    <property type="match status" value="1"/>
</dbReference>
<feature type="region of interest" description="Disordered" evidence="4">
    <location>
        <begin position="223"/>
        <end position="262"/>
    </location>
</feature>
<keyword evidence="1" id="KW-0732">Signal</keyword>
<dbReference type="SUPFAM" id="SSF48726">
    <property type="entry name" value="Immunoglobulin"/>
    <property type="match status" value="1"/>
</dbReference>
<evidence type="ECO:0000256" key="2">
    <source>
        <dbReference type="ARBA" id="ARBA00023157"/>
    </source>
</evidence>
<dbReference type="AlphaFoldDB" id="A0A4X1VLW2"/>
<accession>A0A4X1VLW2</accession>
<evidence type="ECO:0000256" key="4">
    <source>
        <dbReference type="SAM" id="MobiDB-lite"/>
    </source>
</evidence>
<feature type="compositionally biased region" description="Basic and acidic residues" evidence="4">
    <location>
        <begin position="1"/>
        <end position="18"/>
    </location>
</feature>
<keyword evidence="2" id="KW-1015">Disulfide bond</keyword>
<proteinExistence type="predicted"/>
<dbReference type="PANTHER" id="PTHR11738">
    <property type="entry name" value="MHC CLASS I NK CELL RECEPTOR"/>
    <property type="match status" value="1"/>
</dbReference>
<dbReference type="InterPro" id="IPR050412">
    <property type="entry name" value="Ig-like_Receptors_ImmuneReg"/>
</dbReference>
<dbReference type="Gene3D" id="2.60.40.10">
    <property type="entry name" value="Immunoglobulins"/>
    <property type="match status" value="1"/>
</dbReference>
<name>A0A4X1VLW2_PIG</name>
<evidence type="ECO:0000313" key="5">
    <source>
        <dbReference type="Ensembl" id="ENSSSCP00070042807.1"/>
    </source>
</evidence>
<organism evidence="5 6">
    <name type="scientific">Sus scrofa</name>
    <name type="common">Pig</name>
    <dbReference type="NCBI Taxonomy" id="9823"/>
    <lineage>
        <taxon>Eukaryota</taxon>
        <taxon>Metazoa</taxon>
        <taxon>Chordata</taxon>
        <taxon>Craniata</taxon>
        <taxon>Vertebrata</taxon>
        <taxon>Euteleostomi</taxon>
        <taxon>Mammalia</taxon>
        <taxon>Eutheria</taxon>
        <taxon>Laurasiatheria</taxon>
        <taxon>Artiodactyla</taxon>
        <taxon>Suina</taxon>
        <taxon>Suidae</taxon>
        <taxon>Sus</taxon>
    </lineage>
</organism>
<reference evidence="5" key="2">
    <citation type="submission" date="2025-08" db="UniProtKB">
        <authorList>
            <consortium name="Ensembl"/>
        </authorList>
    </citation>
    <scope>IDENTIFICATION</scope>
</reference>
<evidence type="ECO:0008006" key="7">
    <source>
        <dbReference type="Google" id="ProtNLM"/>
    </source>
</evidence>
<evidence type="ECO:0000256" key="3">
    <source>
        <dbReference type="ARBA" id="ARBA00023319"/>
    </source>
</evidence>
<evidence type="ECO:0000313" key="6">
    <source>
        <dbReference type="Proteomes" id="UP000314985"/>
    </source>
</evidence>